<organism evidence="2 3">
    <name type="scientific">Gymnopilus dilepis</name>
    <dbReference type="NCBI Taxonomy" id="231916"/>
    <lineage>
        <taxon>Eukaryota</taxon>
        <taxon>Fungi</taxon>
        <taxon>Dikarya</taxon>
        <taxon>Basidiomycota</taxon>
        <taxon>Agaricomycotina</taxon>
        <taxon>Agaricomycetes</taxon>
        <taxon>Agaricomycetidae</taxon>
        <taxon>Agaricales</taxon>
        <taxon>Agaricineae</taxon>
        <taxon>Hymenogastraceae</taxon>
        <taxon>Gymnopilus</taxon>
    </lineage>
</organism>
<dbReference type="EMBL" id="NHYE01005558">
    <property type="protein sequence ID" value="PPQ69934.1"/>
    <property type="molecule type" value="Genomic_DNA"/>
</dbReference>
<feature type="transmembrane region" description="Helical" evidence="1">
    <location>
        <begin position="80"/>
        <end position="104"/>
    </location>
</feature>
<feature type="transmembrane region" description="Helical" evidence="1">
    <location>
        <begin position="184"/>
        <end position="205"/>
    </location>
</feature>
<reference evidence="2 3" key="1">
    <citation type="journal article" date="2018" name="Evol. Lett.">
        <title>Horizontal gene cluster transfer increased hallucinogenic mushroom diversity.</title>
        <authorList>
            <person name="Reynolds H.T."/>
            <person name="Vijayakumar V."/>
            <person name="Gluck-Thaler E."/>
            <person name="Korotkin H.B."/>
            <person name="Matheny P.B."/>
            <person name="Slot J.C."/>
        </authorList>
    </citation>
    <scope>NUCLEOTIDE SEQUENCE [LARGE SCALE GENOMIC DNA]</scope>
    <source>
        <strain evidence="2 3">SRW20</strain>
    </source>
</reference>
<keyword evidence="1" id="KW-0472">Membrane</keyword>
<keyword evidence="3" id="KW-1185">Reference proteome</keyword>
<feature type="transmembrane region" description="Helical" evidence="1">
    <location>
        <begin position="226"/>
        <end position="247"/>
    </location>
</feature>
<feature type="transmembrane region" description="Helical" evidence="1">
    <location>
        <begin position="116"/>
        <end position="136"/>
    </location>
</feature>
<proteinExistence type="predicted"/>
<dbReference type="Proteomes" id="UP000284706">
    <property type="component" value="Unassembled WGS sequence"/>
</dbReference>
<comment type="caution">
    <text evidence="2">The sequence shown here is derived from an EMBL/GenBank/DDBJ whole genome shotgun (WGS) entry which is preliminary data.</text>
</comment>
<keyword evidence="1" id="KW-0812">Transmembrane</keyword>
<gene>
    <name evidence="2" type="ORF">CVT26_013259</name>
</gene>
<protein>
    <recommendedName>
        <fullName evidence="4">G-protein coupled receptors family 1 profile domain-containing protein</fullName>
    </recommendedName>
</protein>
<evidence type="ECO:0000256" key="1">
    <source>
        <dbReference type="SAM" id="Phobius"/>
    </source>
</evidence>
<accession>A0A409VUK3</accession>
<dbReference type="OrthoDB" id="3349377at2759"/>
<dbReference type="AlphaFoldDB" id="A0A409VUK3"/>
<evidence type="ECO:0008006" key="4">
    <source>
        <dbReference type="Google" id="ProtNLM"/>
    </source>
</evidence>
<feature type="transmembrane region" description="Helical" evidence="1">
    <location>
        <begin position="259"/>
        <end position="277"/>
    </location>
</feature>
<dbReference type="InParanoid" id="A0A409VUK3"/>
<keyword evidence="1" id="KW-1133">Transmembrane helix</keyword>
<sequence length="321" mass="36300">MADILEQLFDVLRQSRTLSYLWVSAVVLLLCDTISMFPREGVSTNLFHRARVSSEVYLPVIWKQIPVLFFVFHPTSRCRLFIWFIVTVGGNSILLIAINIILVMRLYAVYERSRKVLIFLSSLVFLEIGASCKFLHSKDLNGFYQVRAYVAFAIGQSSVKTLFVVPPSLPLFGCLTTPDLRLSIVGWVIAPVISTIYFLMMVWKFKQSIIDMWRRRRTSTVPLVDTFVKNGVFYFFLVLFTIIASGLDNLLTQGPLVDLYQTWMTVVFSITGTRLILDLREAAAAPPPSARFSLTQDGGEHINLRPLTGKKAACLVQDSPA</sequence>
<evidence type="ECO:0000313" key="3">
    <source>
        <dbReference type="Proteomes" id="UP000284706"/>
    </source>
</evidence>
<feature type="transmembrane region" description="Helical" evidence="1">
    <location>
        <begin position="20"/>
        <end position="37"/>
    </location>
</feature>
<evidence type="ECO:0000313" key="2">
    <source>
        <dbReference type="EMBL" id="PPQ69934.1"/>
    </source>
</evidence>
<name>A0A409VUK3_9AGAR</name>